<evidence type="ECO:0000313" key="1">
    <source>
        <dbReference type="EMBL" id="PHT60355.1"/>
    </source>
</evidence>
<dbReference type="PANTHER" id="PTHR33022:SF13">
    <property type="entry name" value="UBIQUITIN-LIKE PROTEASE FAMILY PROFILE DOMAIN-CONTAINING PROTEIN"/>
    <property type="match status" value="1"/>
</dbReference>
<reference evidence="2" key="2">
    <citation type="journal article" date="2017" name="J. Anim. Genet.">
        <title>Multiple reference genome sequences of hot pepper reveal the massive evolution of plant disease resistance genes by retroduplication.</title>
        <authorList>
            <person name="Kim S."/>
            <person name="Park J."/>
            <person name="Yeom S.-I."/>
            <person name="Kim Y.-M."/>
            <person name="Seo E."/>
            <person name="Kim K.-T."/>
            <person name="Kim M.-S."/>
            <person name="Lee J.M."/>
            <person name="Cheong K."/>
            <person name="Shin H.-S."/>
            <person name="Kim S.-B."/>
            <person name="Han K."/>
            <person name="Lee J."/>
            <person name="Park M."/>
            <person name="Lee H.-A."/>
            <person name="Lee H.-Y."/>
            <person name="Lee Y."/>
            <person name="Oh S."/>
            <person name="Lee J.H."/>
            <person name="Choi E."/>
            <person name="Choi E."/>
            <person name="Lee S.E."/>
            <person name="Jeon J."/>
            <person name="Kim H."/>
            <person name="Choi G."/>
            <person name="Song H."/>
            <person name="Lee J."/>
            <person name="Lee S.-C."/>
            <person name="Kwon J.-K."/>
            <person name="Lee H.-Y."/>
            <person name="Koo N."/>
            <person name="Hong Y."/>
            <person name="Kim R.W."/>
            <person name="Kang W.-H."/>
            <person name="Huh J.H."/>
            <person name="Kang B.-C."/>
            <person name="Yang T.-J."/>
            <person name="Lee Y.-H."/>
            <person name="Bennetzen J.L."/>
            <person name="Choi D."/>
        </authorList>
    </citation>
    <scope>NUCLEOTIDE SEQUENCE [LARGE SCALE GENOMIC DNA]</scope>
    <source>
        <strain evidence="2">cv. PBC81</strain>
    </source>
</reference>
<evidence type="ECO:0000313" key="2">
    <source>
        <dbReference type="Proteomes" id="UP000224567"/>
    </source>
</evidence>
<dbReference type="EMBL" id="MLFT02000001">
    <property type="protein sequence ID" value="PHT60355.1"/>
    <property type="molecule type" value="Genomic_DNA"/>
</dbReference>
<organism evidence="1 2">
    <name type="scientific">Capsicum baccatum</name>
    <name type="common">Peruvian pepper</name>
    <dbReference type="NCBI Taxonomy" id="33114"/>
    <lineage>
        <taxon>Eukaryota</taxon>
        <taxon>Viridiplantae</taxon>
        <taxon>Streptophyta</taxon>
        <taxon>Embryophyta</taxon>
        <taxon>Tracheophyta</taxon>
        <taxon>Spermatophyta</taxon>
        <taxon>Magnoliopsida</taxon>
        <taxon>eudicotyledons</taxon>
        <taxon>Gunneridae</taxon>
        <taxon>Pentapetalae</taxon>
        <taxon>asterids</taxon>
        <taxon>lamiids</taxon>
        <taxon>Solanales</taxon>
        <taxon>Solanaceae</taxon>
        <taxon>Solanoideae</taxon>
        <taxon>Capsiceae</taxon>
        <taxon>Capsicum</taxon>
    </lineage>
</organism>
<keyword evidence="2" id="KW-1185">Reference proteome</keyword>
<dbReference type="OrthoDB" id="1680482at2759"/>
<dbReference type="PANTHER" id="PTHR33022">
    <property type="entry name" value="DUF1985 DOMAIN-CONTAINING PROTEIN"/>
    <property type="match status" value="1"/>
</dbReference>
<dbReference type="AlphaFoldDB" id="A0A2G2XS76"/>
<protein>
    <recommendedName>
        <fullName evidence="3">Ubiquitin-like protease family profile domain-containing protein</fullName>
    </recommendedName>
</protein>
<reference evidence="1 2" key="1">
    <citation type="journal article" date="2017" name="Genome Biol.">
        <title>New reference genome sequences of hot pepper reveal the massive evolution of plant disease-resistance genes by retroduplication.</title>
        <authorList>
            <person name="Kim S."/>
            <person name="Park J."/>
            <person name="Yeom S.I."/>
            <person name="Kim Y.M."/>
            <person name="Seo E."/>
            <person name="Kim K.T."/>
            <person name="Kim M.S."/>
            <person name="Lee J.M."/>
            <person name="Cheong K."/>
            <person name="Shin H.S."/>
            <person name="Kim S.B."/>
            <person name="Han K."/>
            <person name="Lee J."/>
            <person name="Park M."/>
            <person name="Lee H.A."/>
            <person name="Lee H.Y."/>
            <person name="Lee Y."/>
            <person name="Oh S."/>
            <person name="Lee J.H."/>
            <person name="Choi E."/>
            <person name="Choi E."/>
            <person name="Lee S.E."/>
            <person name="Jeon J."/>
            <person name="Kim H."/>
            <person name="Choi G."/>
            <person name="Song H."/>
            <person name="Lee J."/>
            <person name="Lee S.C."/>
            <person name="Kwon J.K."/>
            <person name="Lee H.Y."/>
            <person name="Koo N."/>
            <person name="Hong Y."/>
            <person name="Kim R.W."/>
            <person name="Kang W.H."/>
            <person name="Huh J.H."/>
            <person name="Kang B.C."/>
            <person name="Yang T.J."/>
            <person name="Lee Y.H."/>
            <person name="Bennetzen J.L."/>
            <person name="Choi D."/>
        </authorList>
    </citation>
    <scope>NUCLEOTIDE SEQUENCE [LARGE SCALE GENOMIC DNA]</scope>
    <source>
        <strain evidence="2">cv. PBC81</strain>
    </source>
</reference>
<name>A0A2G2XS76_CAPBA</name>
<dbReference type="Proteomes" id="UP000224567">
    <property type="component" value="Unassembled WGS sequence"/>
</dbReference>
<evidence type="ECO:0008006" key="3">
    <source>
        <dbReference type="Google" id="ProtNLM"/>
    </source>
</evidence>
<sequence>MTSKKGVILSKKISYPYTPLEIKAAKRRRKDISKASSSINKSKITMPLSLSCTIVQCVRATGEQHELKKVDVKAEGTAEEHNNIADNLSNASKEEEILRPVRDCGLFVAVYAEYLSDGLQVPNSGLDVGLLLKRHATLLRKYLEAKSQKPYASDIKDP</sequence>
<accession>A0A2G2XS76</accession>
<comment type="caution">
    <text evidence="1">The sequence shown here is derived from an EMBL/GenBank/DDBJ whole genome shotgun (WGS) entry which is preliminary data.</text>
</comment>
<gene>
    <name evidence="1" type="ORF">CQW23_02718</name>
</gene>
<proteinExistence type="predicted"/>